<keyword evidence="3" id="KW-1185">Reference proteome</keyword>
<dbReference type="EMBL" id="JAUUTY010000002">
    <property type="protein sequence ID" value="KAK1683667.1"/>
    <property type="molecule type" value="Genomic_DNA"/>
</dbReference>
<proteinExistence type="predicted"/>
<comment type="caution">
    <text evidence="2">The sequence shown here is derived from an EMBL/GenBank/DDBJ whole genome shotgun (WGS) entry which is preliminary data.</text>
</comment>
<evidence type="ECO:0000313" key="2">
    <source>
        <dbReference type="EMBL" id="KAK1683667.1"/>
    </source>
</evidence>
<accession>A0AAD8TKX8</accession>
<name>A0AAD8TKX8_LOLMU</name>
<dbReference type="AlphaFoldDB" id="A0AAD8TKX8"/>
<sequence>MEVHPRQLPQVEIGYGLTESTAIRAFTDAAGERRWHEMAGLLSPSTEAKIIDPDIFRCALAADGALAPPPSSWTPRSAARGVPVEDEPHPAAAGAASLLHIVD</sequence>
<dbReference type="Proteomes" id="UP001231189">
    <property type="component" value="Unassembled WGS sequence"/>
</dbReference>
<evidence type="ECO:0000313" key="3">
    <source>
        <dbReference type="Proteomes" id="UP001231189"/>
    </source>
</evidence>
<gene>
    <name evidence="2" type="ORF">QYE76_044515</name>
</gene>
<feature type="region of interest" description="Disordered" evidence="1">
    <location>
        <begin position="67"/>
        <end position="103"/>
    </location>
</feature>
<protein>
    <submittedName>
        <fullName evidence="2">Uncharacterized protein</fullName>
    </submittedName>
</protein>
<reference evidence="2" key="1">
    <citation type="submission" date="2023-07" db="EMBL/GenBank/DDBJ databases">
        <title>A chromosome-level genome assembly of Lolium multiflorum.</title>
        <authorList>
            <person name="Chen Y."/>
            <person name="Copetti D."/>
            <person name="Kolliker R."/>
            <person name="Studer B."/>
        </authorList>
    </citation>
    <scope>NUCLEOTIDE SEQUENCE</scope>
    <source>
        <strain evidence="2">02402/16</strain>
        <tissue evidence="2">Leaf</tissue>
    </source>
</reference>
<evidence type="ECO:0000256" key="1">
    <source>
        <dbReference type="SAM" id="MobiDB-lite"/>
    </source>
</evidence>
<organism evidence="2 3">
    <name type="scientific">Lolium multiflorum</name>
    <name type="common">Italian ryegrass</name>
    <name type="synonym">Lolium perenne subsp. multiflorum</name>
    <dbReference type="NCBI Taxonomy" id="4521"/>
    <lineage>
        <taxon>Eukaryota</taxon>
        <taxon>Viridiplantae</taxon>
        <taxon>Streptophyta</taxon>
        <taxon>Embryophyta</taxon>
        <taxon>Tracheophyta</taxon>
        <taxon>Spermatophyta</taxon>
        <taxon>Magnoliopsida</taxon>
        <taxon>Liliopsida</taxon>
        <taxon>Poales</taxon>
        <taxon>Poaceae</taxon>
        <taxon>BOP clade</taxon>
        <taxon>Pooideae</taxon>
        <taxon>Poodae</taxon>
        <taxon>Poeae</taxon>
        <taxon>Poeae Chloroplast Group 2 (Poeae type)</taxon>
        <taxon>Loliodinae</taxon>
        <taxon>Loliinae</taxon>
        <taxon>Lolium</taxon>
    </lineage>
</organism>